<evidence type="ECO:0000259" key="6">
    <source>
        <dbReference type="Pfam" id="PF01782"/>
    </source>
</evidence>
<comment type="subcellular location">
    <subcellularLocation>
        <location evidence="5">Cytoplasm</location>
    </subcellularLocation>
</comment>
<feature type="domain" description="RimM N-terminal" evidence="6">
    <location>
        <begin position="8"/>
        <end position="93"/>
    </location>
</feature>
<dbReference type="SUPFAM" id="SSF50346">
    <property type="entry name" value="PRC-barrel domain"/>
    <property type="match status" value="1"/>
</dbReference>
<evidence type="ECO:0000313" key="9">
    <source>
        <dbReference type="Proteomes" id="UP001196661"/>
    </source>
</evidence>
<comment type="similarity">
    <text evidence="5">Belongs to the RimM family.</text>
</comment>
<dbReference type="InterPro" id="IPR002676">
    <property type="entry name" value="RimM_N"/>
</dbReference>
<accession>A0ABS5Y020</accession>
<keyword evidence="2 5" id="KW-0690">Ribosome biogenesis</keyword>
<proteinExistence type="inferred from homology"/>
<dbReference type="Proteomes" id="UP001196661">
    <property type="component" value="Unassembled WGS sequence"/>
</dbReference>
<dbReference type="HAMAP" id="MF_00014">
    <property type="entry name" value="Ribosome_mat_RimM"/>
    <property type="match status" value="1"/>
</dbReference>
<dbReference type="InterPro" id="IPR011961">
    <property type="entry name" value="RimM"/>
</dbReference>
<sequence>MTSADWLTIGRIVGPHGLNGELRVYPDTDFPERFERPGERWLLKSGAPRPEAVRLLKGRFQTGKGLYVVKLAGVNSRGQAEALRDAQLMVAADDRLPLEPGEFHVGDLKGLTVILQETGEPVGTVNDIYRAGNDLLEVTLMATGEGSADQPRTVLIPFVEAIVPVVDIKQGRVEITPPAGLID</sequence>
<organism evidence="8 9">
    <name type="scientific">Leptothoe kymatousa TAU-MAC 1615</name>
    <dbReference type="NCBI Taxonomy" id="2364775"/>
    <lineage>
        <taxon>Bacteria</taxon>
        <taxon>Bacillati</taxon>
        <taxon>Cyanobacteriota</taxon>
        <taxon>Cyanophyceae</taxon>
        <taxon>Nodosilineales</taxon>
        <taxon>Cymatolegaceae</taxon>
        <taxon>Leptothoe</taxon>
        <taxon>Leptothoe kymatousa</taxon>
    </lineage>
</organism>
<dbReference type="InterPro" id="IPR009000">
    <property type="entry name" value="Transl_B-barrel_sf"/>
</dbReference>
<evidence type="ECO:0000256" key="3">
    <source>
        <dbReference type="ARBA" id="ARBA00022552"/>
    </source>
</evidence>
<dbReference type="EMBL" id="JADOER010000004">
    <property type="protein sequence ID" value="MBT9311202.1"/>
    <property type="molecule type" value="Genomic_DNA"/>
</dbReference>
<evidence type="ECO:0000256" key="4">
    <source>
        <dbReference type="ARBA" id="ARBA00023186"/>
    </source>
</evidence>
<evidence type="ECO:0000256" key="1">
    <source>
        <dbReference type="ARBA" id="ARBA00022490"/>
    </source>
</evidence>
<evidence type="ECO:0000256" key="2">
    <source>
        <dbReference type="ARBA" id="ARBA00022517"/>
    </source>
</evidence>
<dbReference type="NCBIfam" id="TIGR02273">
    <property type="entry name" value="16S_RimM"/>
    <property type="match status" value="1"/>
</dbReference>
<dbReference type="PANTHER" id="PTHR33692">
    <property type="entry name" value="RIBOSOME MATURATION FACTOR RIMM"/>
    <property type="match status" value="1"/>
</dbReference>
<evidence type="ECO:0000256" key="5">
    <source>
        <dbReference type="HAMAP-Rule" id="MF_00014"/>
    </source>
</evidence>
<comment type="function">
    <text evidence="5">An accessory protein needed during the final step in the assembly of 30S ribosomal subunit, possibly for assembly of the head region. Essential for efficient processing of 16S rRNA. May be needed both before and after RbfA during the maturation of 16S rRNA. It has affinity for free ribosomal 30S subunits but not for 70S ribosomes.</text>
</comment>
<dbReference type="Gene3D" id="2.30.30.240">
    <property type="entry name" value="PRC-barrel domain"/>
    <property type="match status" value="1"/>
</dbReference>
<dbReference type="RefSeq" id="WP_215617100.1">
    <property type="nucleotide sequence ID" value="NZ_JADOER010000004.1"/>
</dbReference>
<dbReference type="Pfam" id="PF24986">
    <property type="entry name" value="PRC_RimM"/>
    <property type="match status" value="1"/>
</dbReference>
<name>A0ABS5Y020_9CYAN</name>
<keyword evidence="4 5" id="KW-0143">Chaperone</keyword>
<dbReference type="InterPro" id="IPR056792">
    <property type="entry name" value="PRC_RimM"/>
</dbReference>
<comment type="caution">
    <text evidence="8">The sequence shown here is derived from an EMBL/GenBank/DDBJ whole genome shotgun (WGS) entry which is preliminary data.</text>
</comment>
<reference evidence="8 9" key="1">
    <citation type="journal article" date="2021" name="Mar. Drugs">
        <title>Genome Reduction and Secondary Metabolism of the Marine Sponge-Associated Cyanobacterium Leptothoe.</title>
        <authorList>
            <person name="Konstantinou D."/>
            <person name="Popin R.V."/>
            <person name="Fewer D.P."/>
            <person name="Sivonen K."/>
            <person name="Gkelis S."/>
        </authorList>
    </citation>
    <scope>NUCLEOTIDE SEQUENCE [LARGE SCALE GENOMIC DNA]</scope>
    <source>
        <strain evidence="8 9">TAU-MAC 1615</strain>
    </source>
</reference>
<feature type="domain" description="Ribosome maturation factor RimM PRC barrel" evidence="7">
    <location>
        <begin position="107"/>
        <end position="181"/>
    </location>
</feature>
<evidence type="ECO:0000313" key="8">
    <source>
        <dbReference type="EMBL" id="MBT9311202.1"/>
    </source>
</evidence>
<evidence type="ECO:0000259" key="7">
    <source>
        <dbReference type="Pfam" id="PF24986"/>
    </source>
</evidence>
<keyword evidence="1 5" id="KW-0963">Cytoplasm</keyword>
<gene>
    <name evidence="5 8" type="primary">rimM</name>
    <name evidence="8" type="ORF">IXB28_03200</name>
</gene>
<dbReference type="InterPro" id="IPR011033">
    <property type="entry name" value="PRC_barrel-like_sf"/>
</dbReference>
<dbReference type="SUPFAM" id="SSF50447">
    <property type="entry name" value="Translation proteins"/>
    <property type="match status" value="1"/>
</dbReference>
<comment type="subunit">
    <text evidence="5">Binds ribosomal protein uS19.</text>
</comment>
<protein>
    <recommendedName>
        <fullName evidence="5">Ribosome maturation factor RimM</fullName>
    </recommendedName>
</protein>
<keyword evidence="3 5" id="KW-0698">rRNA processing</keyword>
<dbReference type="InterPro" id="IPR036976">
    <property type="entry name" value="RimM_N_sf"/>
</dbReference>
<keyword evidence="9" id="KW-1185">Reference proteome</keyword>
<dbReference type="Pfam" id="PF01782">
    <property type="entry name" value="RimM"/>
    <property type="match status" value="1"/>
</dbReference>
<comment type="domain">
    <text evidence="5">The PRC barrel domain binds ribosomal protein uS19.</text>
</comment>
<dbReference type="Gene3D" id="2.40.30.60">
    <property type="entry name" value="RimM"/>
    <property type="match status" value="1"/>
</dbReference>
<dbReference type="PANTHER" id="PTHR33692:SF1">
    <property type="entry name" value="RIBOSOME MATURATION FACTOR RIMM"/>
    <property type="match status" value="1"/>
</dbReference>